<dbReference type="AlphaFoldDB" id="A0A0M3QKP9"/>
<dbReference type="Proteomes" id="UP000060513">
    <property type="component" value="Chromosome"/>
</dbReference>
<evidence type="ECO:0000313" key="2">
    <source>
        <dbReference type="EMBL" id="ALC25143.1"/>
    </source>
</evidence>
<dbReference type="EMBL" id="CP011340">
    <property type="protein sequence ID" value="ALC25143.1"/>
    <property type="molecule type" value="Genomic_DNA"/>
</dbReference>
<accession>A0A0M3QKP9</accession>
<reference evidence="2 3" key="1">
    <citation type="submission" date="2015-08" db="EMBL/GenBank/DDBJ databases">
        <title>Genome sequence of the pristinamycin over-producing bacterium Streptomyces pristinaespiralis HCCB10218.</title>
        <authorList>
            <person name="Tian J."/>
            <person name="Yang J."/>
            <person name="Li L."/>
            <person name="Ruan L."/>
            <person name="Wei W."/>
            <person name="Zheng G."/>
            <person name="Wei Z."/>
            <person name="Yang S."/>
            <person name="Ge M."/>
            <person name="Jiang W."/>
            <person name="Lu Y."/>
        </authorList>
    </citation>
    <scope>NUCLEOTIDE SEQUENCE [LARGE SCALE GENOMIC DNA]</scope>
    <source>
        <strain evidence="2 3">HCCB 10218</strain>
    </source>
</reference>
<dbReference type="PATRIC" id="fig|38300.4.peg.7156"/>
<feature type="region of interest" description="Disordered" evidence="1">
    <location>
        <begin position="13"/>
        <end position="32"/>
    </location>
</feature>
<evidence type="ECO:0000256" key="1">
    <source>
        <dbReference type="SAM" id="MobiDB-lite"/>
    </source>
</evidence>
<evidence type="ECO:0000313" key="3">
    <source>
        <dbReference type="Proteomes" id="UP000060513"/>
    </source>
</evidence>
<dbReference type="KEGG" id="spri:SPRI_6837"/>
<gene>
    <name evidence="2" type="ORF">SPRI_6837</name>
</gene>
<name>A0A0M3QKP9_STRPR</name>
<proteinExistence type="predicted"/>
<organism evidence="2">
    <name type="scientific">Streptomyces pristinaespiralis</name>
    <dbReference type="NCBI Taxonomy" id="38300"/>
    <lineage>
        <taxon>Bacteria</taxon>
        <taxon>Bacillati</taxon>
        <taxon>Actinomycetota</taxon>
        <taxon>Actinomycetes</taxon>
        <taxon>Kitasatosporales</taxon>
        <taxon>Streptomycetaceae</taxon>
        <taxon>Streptomyces</taxon>
    </lineage>
</organism>
<protein>
    <submittedName>
        <fullName evidence="2">Uncharacterized protein</fullName>
    </submittedName>
</protein>
<dbReference type="STRING" id="38300.SPRI_6837"/>
<sequence length="32" mass="3282">MFPLPEPIGALAGPMGLGHLAGPRPSPCCRTH</sequence>